<feature type="compositionally biased region" description="Basic and acidic residues" evidence="16">
    <location>
        <begin position="368"/>
        <end position="395"/>
    </location>
</feature>
<evidence type="ECO:0000313" key="20">
    <source>
        <dbReference type="Proteomes" id="UP000678499"/>
    </source>
</evidence>
<evidence type="ECO:0000256" key="4">
    <source>
        <dbReference type="ARBA" id="ARBA00024596"/>
    </source>
</evidence>
<evidence type="ECO:0000256" key="3">
    <source>
        <dbReference type="ARBA" id="ARBA00024486"/>
    </source>
</evidence>
<comment type="function">
    <text evidence="15">Oxidized purine nucleoside triphosphate hydrolase which is a prominent sanitizer of the oxidized nucleotide pool. Catalyzes the hydrolysis of 2-oxo-dATP (2-hydroxy-dATP) into 2-oxo-dAMP. Also has a significant hydrolase activity toward 2-oxo-ATP, 8-oxo-dGTP and 8-oxo-dATP. Through the hydrolysis of oxidized purine nucleoside triphosphates, prevents their incorporation into DNA and the subsequent transversions A:T to C:G and G:C to T:A. Also catalyzes the hydrolysis of methylated purine nucleoside triphosphate preventing their integration into DNA. Through this antimutagenic activity protects cells from oxidative stress.</text>
</comment>
<dbReference type="InterPro" id="IPR000086">
    <property type="entry name" value="NUDIX_hydrolase_dom"/>
</dbReference>
<feature type="region of interest" description="Disordered" evidence="16">
    <location>
        <begin position="359"/>
        <end position="397"/>
    </location>
</feature>
<evidence type="ECO:0000256" key="8">
    <source>
        <dbReference type="ARBA" id="ARBA00030634"/>
    </source>
</evidence>
<dbReference type="Gene3D" id="3.90.79.10">
    <property type="entry name" value="Nucleoside Triphosphate Pyrophosphohydrolase"/>
    <property type="match status" value="1"/>
</dbReference>
<evidence type="ECO:0000256" key="13">
    <source>
        <dbReference type="ARBA" id="ARBA00048894"/>
    </source>
</evidence>
<dbReference type="SUPFAM" id="SSF55811">
    <property type="entry name" value="Nudix"/>
    <property type="match status" value="1"/>
</dbReference>
<dbReference type="InterPro" id="IPR003563">
    <property type="entry name" value="8ODP"/>
</dbReference>
<evidence type="ECO:0000256" key="10">
    <source>
        <dbReference type="ARBA" id="ARBA00031927"/>
    </source>
</evidence>
<keyword evidence="20" id="KW-1185">Reference proteome</keyword>
<dbReference type="PRINTS" id="PR01403">
    <property type="entry name" value="8OXTPHPHTASE"/>
</dbReference>
<gene>
    <name evidence="19" type="ORF">NMOB1V02_LOCUS8609</name>
</gene>
<evidence type="ECO:0000256" key="11">
    <source>
        <dbReference type="ARBA" id="ARBA00032071"/>
    </source>
</evidence>
<evidence type="ECO:0000256" key="16">
    <source>
        <dbReference type="SAM" id="MobiDB-lite"/>
    </source>
</evidence>
<proteinExistence type="predicted"/>
<evidence type="ECO:0000256" key="17">
    <source>
        <dbReference type="SAM" id="Phobius"/>
    </source>
</evidence>
<dbReference type="OrthoDB" id="297923at2759"/>
<dbReference type="EC" id="3.6.1.56" evidence="5"/>
<evidence type="ECO:0000256" key="5">
    <source>
        <dbReference type="ARBA" id="ARBA00026103"/>
    </source>
</evidence>
<comment type="catalytic activity">
    <reaction evidence="2">
        <text>2-oxo-dATP + H2O = 2-oxo-dAMP + diphosphate + H(+)</text>
        <dbReference type="Rhea" id="RHEA:31583"/>
        <dbReference type="ChEBI" id="CHEBI:15377"/>
        <dbReference type="ChEBI" id="CHEBI:15378"/>
        <dbReference type="ChEBI" id="CHEBI:33019"/>
        <dbReference type="ChEBI" id="CHEBI:63212"/>
        <dbReference type="ChEBI" id="CHEBI:77897"/>
        <dbReference type="EC" id="3.6.1.56"/>
    </reaction>
    <physiologicalReaction direction="left-to-right" evidence="2">
        <dbReference type="Rhea" id="RHEA:31584"/>
    </physiologicalReaction>
</comment>
<evidence type="ECO:0000256" key="1">
    <source>
        <dbReference type="ARBA" id="ARBA00024448"/>
    </source>
</evidence>
<dbReference type="GO" id="GO:0008828">
    <property type="term" value="F:dATP diphosphatase activity"/>
    <property type="evidence" value="ECO:0007669"/>
    <property type="project" value="UniProtKB-EC"/>
</dbReference>
<protein>
    <recommendedName>
        <fullName evidence="6">Oxidized purine nucleoside triphosphate hydrolase</fullName>
        <ecNumber evidence="5">3.6.1.56</ecNumber>
    </recommendedName>
    <alternativeName>
        <fullName evidence="10">2-hydroxy-dATP diphosphatase</fullName>
    </alternativeName>
    <alternativeName>
        <fullName evidence="9">7,8-dihydro-8-oxoguanine triphosphatase</fullName>
    </alternativeName>
    <alternativeName>
        <fullName evidence="8">8-oxo-dGTPase</fullName>
    </alternativeName>
    <alternativeName>
        <fullName evidence="11">Methylated purine nucleoside triphosphate hydrolase</fullName>
    </alternativeName>
    <alternativeName>
        <fullName evidence="7">Nucleoside diphosphate-linked moiety X motif 1</fullName>
    </alternativeName>
</protein>
<dbReference type="AlphaFoldDB" id="A0A7R9GH48"/>
<evidence type="ECO:0000256" key="2">
    <source>
        <dbReference type="ARBA" id="ARBA00024459"/>
    </source>
</evidence>
<keyword evidence="17" id="KW-0472">Membrane</keyword>
<feature type="transmembrane region" description="Helical" evidence="17">
    <location>
        <begin position="244"/>
        <end position="262"/>
    </location>
</feature>
<name>A0A7R9GH48_9CRUS</name>
<dbReference type="GO" id="GO:0016020">
    <property type="term" value="C:membrane"/>
    <property type="evidence" value="ECO:0007669"/>
    <property type="project" value="TreeGrafter"/>
</dbReference>
<comment type="catalytic activity">
    <reaction evidence="3">
        <text>8-oxo-dGTP + H2O = 8-oxo-dGMP + diphosphate + H(+)</text>
        <dbReference type="Rhea" id="RHEA:31575"/>
        <dbReference type="ChEBI" id="CHEBI:15377"/>
        <dbReference type="ChEBI" id="CHEBI:15378"/>
        <dbReference type="ChEBI" id="CHEBI:33019"/>
        <dbReference type="ChEBI" id="CHEBI:63224"/>
        <dbReference type="ChEBI" id="CHEBI:77896"/>
    </reaction>
    <physiologicalReaction direction="left-to-right" evidence="3">
        <dbReference type="Rhea" id="RHEA:31576"/>
    </physiologicalReaction>
</comment>
<organism evidence="19">
    <name type="scientific">Notodromas monacha</name>
    <dbReference type="NCBI Taxonomy" id="399045"/>
    <lineage>
        <taxon>Eukaryota</taxon>
        <taxon>Metazoa</taxon>
        <taxon>Ecdysozoa</taxon>
        <taxon>Arthropoda</taxon>
        <taxon>Crustacea</taxon>
        <taxon>Oligostraca</taxon>
        <taxon>Ostracoda</taxon>
        <taxon>Podocopa</taxon>
        <taxon>Podocopida</taxon>
        <taxon>Cypridocopina</taxon>
        <taxon>Cypridoidea</taxon>
        <taxon>Cyprididae</taxon>
        <taxon>Notodromas</taxon>
    </lineage>
</organism>
<evidence type="ECO:0000256" key="15">
    <source>
        <dbReference type="ARBA" id="ARBA00053094"/>
    </source>
</evidence>
<reference evidence="19" key="1">
    <citation type="submission" date="2020-11" db="EMBL/GenBank/DDBJ databases">
        <authorList>
            <person name="Tran Van P."/>
        </authorList>
    </citation>
    <scope>NUCLEOTIDE SEQUENCE</scope>
</reference>
<evidence type="ECO:0000256" key="9">
    <source>
        <dbReference type="ARBA" id="ARBA00030682"/>
    </source>
</evidence>
<dbReference type="Proteomes" id="UP000678499">
    <property type="component" value="Unassembled WGS sequence"/>
</dbReference>
<dbReference type="Pfam" id="PF00293">
    <property type="entry name" value="NUDIX"/>
    <property type="match status" value="1"/>
</dbReference>
<comment type="catalytic activity">
    <reaction evidence="13">
        <text>O(6)-methyl-dGTP + H2O = O(6)-methyl-dGMP + diphosphate + H(+)</text>
        <dbReference type="Rhea" id="RHEA:67600"/>
        <dbReference type="ChEBI" id="CHEBI:15377"/>
        <dbReference type="ChEBI" id="CHEBI:15378"/>
        <dbReference type="ChEBI" id="CHEBI:33019"/>
        <dbReference type="ChEBI" id="CHEBI:169974"/>
        <dbReference type="ChEBI" id="CHEBI:169975"/>
    </reaction>
    <physiologicalReaction direction="left-to-right" evidence="13">
        <dbReference type="Rhea" id="RHEA:67601"/>
    </physiologicalReaction>
</comment>
<keyword evidence="17" id="KW-0812">Transmembrane</keyword>
<feature type="transmembrane region" description="Helical" evidence="17">
    <location>
        <begin position="118"/>
        <end position="136"/>
    </location>
</feature>
<keyword evidence="17" id="KW-1133">Transmembrane helix</keyword>
<comment type="catalytic activity">
    <reaction evidence="14">
        <text>N(6)-methyl-dATP + H2O = N(6)-methyl-dAMP + diphosphate + H(+)</text>
        <dbReference type="Rhea" id="RHEA:67604"/>
        <dbReference type="ChEBI" id="CHEBI:15377"/>
        <dbReference type="ChEBI" id="CHEBI:15378"/>
        <dbReference type="ChEBI" id="CHEBI:33019"/>
        <dbReference type="ChEBI" id="CHEBI:169976"/>
        <dbReference type="ChEBI" id="CHEBI:172872"/>
    </reaction>
    <physiologicalReaction direction="left-to-right" evidence="14">
        <dbReference type="Rhea" id="RHEA:67605"/>
    </physiologicalReaction>
</comment>
<dbReference type="EMBL" id="CAJPEX010002505">
    <property type="protein sequence ID" value="CAG0921105.1"/>
    <property type="molecule type" value="Genomic_DNA"/>
</dbReference>
<sequence length="607" mass="67337">MTYYFGPSNRSTPLRGTDIGDLDATQYASEPKCKDLQGKTIEPGYHFVPGPDDCIVCTCDKGAPKWCQAVLCAPPENCKSFRVVGSTCCDFECLDKTLFDREHPHLGHDSAAELGSRLVAWTVSILVSMSLIYFLFRRLRKKRHLRDLDATQYASEPKCKDLQGKTIEPGYHFVPGPDDCIVCTCDKGAPKWCQAVLCAPPENCKSFRVVGSTCCDFECLDKTLFDREHPHLGHDSAAELGSRLVAWTVSILVSMSLIYFLFRRLRKKRHLSVLRRVFLDPENPGEANPAFSNQQPAFPYLEPYSYGMERPTFPVPPPAFSAAVADSPRSMTARFCPVWKPDDLPPPYSEVVGDECLTPAIPNINDNENGREDGPVEETERGGNTDELERDRGDPGDEVIVEARNTAMEDRGSFELGSVSSCTSASTAGDEVHLSDVRRIDLSSNVDSIIMTGGKTRKILTLVFVLREDEVLLGYKKRGFGVDRWNGFGGKVHVGGESVVDGAKRELLEESGLEAENLSYVGRIEFEFVGDDSLHDVYVFITHDFTGNPVETEGLSGNKIPARKEHIEVSERRAFEAPFRVAQSSSVLPNFLRVPRSLCPKSRGSDL</sequence>
<dbReference type="GO" id="GO:0008413">
    <property type="term" value="F:8-oxo-7,8-dihydroguanosine triphosphate pyrophosphatase activity"/>
    <property type="evidence" value="ECO:0007669"/>
    <property type="project" value="InterPro"/>
</dbReference>
<evidence type="ECO:0000256" key="6">
    <source>
        <dbReference type="ARBA" id="ARBA00026218"/>
    </source>
</evidence>
<dbReference type="CDD" id="cd03427">
    <property type="entry name" value="NUDIX_MTH1_Nudt1"/>
    <property type="match status" value="1"/>
</dbReference>
<dbReference type="PANTHER" id="PTHR15256:SF6">
    <property type="entry name" value="INTEGRAL MEMBRANE PROTEIN DGCR2_IDD"/>
    <property type="match status" value="1"/>
</dbReference>
<accession>A0A7R9GH48</accession>
<comment type="catalytic activity">
    <reaction evidence="12">
        <text>N(6)-methyl-ATP + H2O = N(6)-methyl-AMP + diphosphate + H(+)</text>
        <dbReference type="Rhea" id="RHEA:67608"/>
        <dbReference type="ChEBI" id="CHEBI:15377"/>
        <dbReference type="ChEBI" id="CHEBI:15378"/>
        <dbReference type="ChEBI" id="CHEBI:33019"/>
        <dbReference type="ChEBI" id="CHEBI:144842"/>
        <dbReference type="ChEBI" id="CHEBI:172873"/>
    </reaction>
    <physiologicalReaction direction="left-to-right" evidence="12">
        <dbReference type="Rhea" id="RHEA:67609"/>
    </physiologicalReaction>
</comment>
<evidence type="ECO:0000313" key="19">
    <source>
        <dbReference type="EMBL" id="CAD7280953.1"/>
    </source>
</evidence>
<dbReference type="InterPro" id="IPR015797">
    <property type="entry name" value="NUDIX_hydrolase-like_dom_sf"/>
</dbReference>
<evidence type="ECO:0000256" key="14">
    <source>
        <dbReference type="ARBA" id="ARBA00049032"/>
    </source>
</evidence>
<dbReference type="InterPro" id="IPR042378">
    <property type="entry name" value="IDD"/>
</dbReference>
<evidence type="ECO:0000259" key="18">
    <source>
        <dbReference type="PROSITE" id="PS51462"/>
    </source>
</evidence>
<dbReference type="PANTHER" id="PTHR15256">
    <property type="entry name" value="INTEGRAL MEMBRANE PROTEIN DGCR2/IDD"/>
    <property type="match status" value="1"/>
</dbReference>
<dbReference type="EMBL" id="OA884542">
    <property type="protein sequence ID" value="CAD7280953.1"/>
    <property type="molecule type" value="Genomic_DNA"/>
</dbReference>
<dbReference type="GO" id="GO:0042262">
    <property type="term" value="P:DNA protection"/>
    <property type="evidence" value="ECO:0007669"/>
    <property type="project" value="InterPro"/>
</dbReference>
<comment type="catalytic activity">
    <reaction evidence="4">
        <text>2-oxo-ATP + H2O = 2-oxo-AMP + diphosphate + H(+)</text>
        <dbReference type="Rhea" id="RHEA:67392"/>
        <dbReference type="ChEBI" id="CHEBI:15377"/>
        <dbReference type="ChEBI" id="CHEBI:15378"/>
        <dbReference type="ChEBI" id="CHEBI:33019"/>
        <dbReference type="ChEBI" id="CHEBI:71395"/>
        <dbReference type="ChEBI" id="CHEBI:172878"/>
    </reaction>
    <physiologicalReaction direction="left-to-right" evidence="4">
        <dbReference type="Rhea" id="RHEA:67393"/>
    </physiologicalReaction>
</comment>
<dbReference type="PROSITE" id="PS51462">
    <property type="entry name" value="NUDIX"/>
    <property type="match status" value="1"/>
</dbReference>
<evidence type="ECO:0000256" key="7">
    <source>
        <dbReference type="ARBA" id="ARBA00029673"/>
    </source>
</evidence>
<evidence type="ECO:0000256" key="12">
    <source>
        <dbReference type="ARBA" id="ARBA00048002"/>
    </source>
</evidence>
<feature type="domain" description="Nudix hydrolase" evidence="18">
    <location>
        <begin position="456"/>
        <end position="589"/>
    </location>
</feature>
<comment type="catalytic activity">
    <reaction evidence="1">
        <text>8-oxo-dATP + H2O = 8-oxo-dAMP + diphosphate + H(+)</text>
        <dbReference type="Rhea" id="RHEA:65396"/>
        <dbReference type="ChEBI" id="CHEBI:15377"/>
        <dbReference type="ChEBI" id="CHEBI:15378"/>
        <dbReference type="ChEBI" id="CHEBI:33019"/>
        <dbReference type="ChEBI" id="CHEBI:71361"/>
        <dbReference type="ChEBI" id="CHEBI:172871"/>
    </reaction>
    <physiologicalReaction direction="left-to-right" evidence="1">
        <dbReference type="Rhea" id="RHEA:65397"/>
    </physiologicalReaction>
</comment>